<evidence type="ECO:0000313" key="2">
    <source>
        <dbReference type="EMBL" id="GMH09087.1"/>
    </source>
</evidence>
<keyword evidence="3" id="KW-1185">Reference proteome</keyword>
<evidence type="ECO:0000256" key="1">
    <source>
        <dbReference type="SAM" id="MobiDB-lite"/>
    </source>
</evidence>
<protein>
    <submittedName>
        <fullName evidence="2">Uncharacterized protein</fullName>
    </submittedName>
</protein>
<reference evidence="2" key="1">
    <citation type="submission" date="2023-05" db="EMBL/GenBank/DDBJ databases">
        <title>Nepenthes gracilis genome sequencing.</title>
        <authorList>
            <person name="Fukushima K."/>
        </authorList>
    </citation>
    <scope>NUCLEOTIDE SEQUENCE</scope>
    <source>
        <strain evidence="2">SING2019-196</strain>
    </source>
</reference>
<organism evidence="2 3">
    <name type="scientific">Nepenthes gracilis</name>
    <name type="common">Slender pitcher plant</name>
    <dbReference type="NCBI Taxonomy" id="150966"/>
    <lineage>
        <taxon>Eukaryota</taxon>
        <taxon>Viridiplantae</taxon>
        <taxon>Streptophyta</taxon>
        <taxon>Embryophyta</taxon>
        <taxon>Tracheophyta</taxon>
        <taxon>Spermatophyta</taxon>
        <taxon>Magnoliopsida</taxon>
        <taxon>eudicotyledons</taxon>
        <taxon>Gunneridae</taxon>
        <taxon>Pentapetalae</taxon>
        <taxon>Caryophyllales</taxon>
        <taxon>Nepenthaceae</taxon>
        <taxon>Nepenthes</taxon>
    </lineage>
</organism>
<feature type="compositionally biased region" description="Basic and acidic residues" evidence="1">
    <location>
        <begin position="26"/>
        <end position="47"/>
    </location>
</feature>
<dbReference type="AlphaFoldDB" id="A0AAD3XLH7"/>
<sequence>MGGCASKPKDLNTVDPAPVEAPAVVDKPEPETVEHEKNGGENQKEEPLLDLSEPAVEVPTDESKPAGQPAEGKVEEPQAEAATTTPTIDAETTTTVADEAQSDAPLVTVRHRLKPPSTAISGGQGAVVGVFMTTLINAFSPSGLFPTPLLSQGFTSGNKPDHFHRSLCNDTSFPPVSLLIYHRLLPLLNEAGGREGGLLIQEGGRPGVLLSWSENHFYFATASP</sequence>
<evidence type="ECO:0000313" key="3">
    <source>
        <dbReference type="Proteomes" id="UP001279734"/>
    </source>
</evidence>
<gene>
    <name evidence="2" type="ORF">Nepgr_010927</name>
</gene>
<dbReference type="EMBL" id="BSYO01000008">
    <property type="protein sequence ID" value="GMH09087.1"/>
    <property type="molecule type" value="Genomic_DNA"/>
</dbReference>
<proteinExistence type="predicted"/>
<feature type="compositionally biased region" description="Low complexity" evidence="1">
    <location>
        <begin position="14"/>
        <end position="25"/>
    </location>
</feature>
<feature type="region of interest" description="Disordered" evidence="1">
    <location>
        <begin position="1"/>
        <end position="89"/>
    </location>
</feature>
<feature type="compositionally biased region" description="Low complexity" evidence="1">
    <location>
        <begin position="79"/>
        <end position="89"/>
    </location>
</feature>
<name>A0AAD3XLH7_NEPGR</name>
<dbReference type="Proteomes" id="UP001279734">
    <property type="component" value="Unassembled WGS sequence"/>
</dbReference>
<accession>A0AAD3XLH7</accession>
<comment type="caution">
    <text evidence="2">The sequence shown here is derived from an EMBL/GenBank/DDBJ whole genome shotgun (WGS) entry which is preliminary data.</text>
</comment>